<feature type="region of interest" description="Disordered" evidence="1">
    <location>
        <begin position="153"/>
        <end position="226"/>
    </location>
</feature>
<feature type="compositionally biased region" description="Polar residues" evidence="1">
    <location>
        <begin position="167"/>
        <end position="186"/>
    </location>
</feature>
<dbReference type="Proteomes" id="UP000677082">
    <property type="component" value="Unassembled WGS sequence"/>
</dbReference>
<dbReference type="AlphaFoldDB" id="A0A919W8B4"/>
<evidence type="ECO:0000313" key="3">
    <source>
        <dbReference type="EMBL" id="GIM92976.1"/>
    </source>
</evidence>
<evidence type="ECO:0000256" key="2">
    <source>
        <dbReference type="SAM" id="Phobius"/>
    </source>
</evidence>
<sequence>MDTSLLVGLVAGGSAIAGVVVTSVANIANERRKIEHDRKVKDTDRQRAIADRRRAFEIENLQAAYDGLWQMMRDSTKTHLEDLKIARTTEHGYGGTLLGFDTDEKELAVRAQIRKSIRLILDEDIRRKADDATSAMTDVVMLGVKGKALNQGPVSAAHGEDMHNKRSCSPTTPWTRSLSGCGSSSARTDRSLKRSRAVATPESELTTRRPTDGQHPNRCRGLPSLVPATPSVVAHLVKVCETHRKRQAGRTKSPTSPGLSHRRPARSHLSASIRLPRAPKSRIALAVESVPDHPNR</sequence>
<feature type="region of interest" description="Disordered" evidence="1">
    <location>
        <begin position="242"/>
        <end position="277"/>
    </location>
</feature>
<gene>
    <name evidence="3" type="ORF">Ato02nite_047690</name>
</gene>
<reference evidence="3 4" key="1">
    <citation type="submission" date="2021-03" db="EMBL/GenBank/DDBJ databases">
        <title>Whole genome shotgun sequence of Actinoplanes toevensis NBRC 105298.</title>
        <authorList>
            <person name="Komaki H."/>
            <person name="Tamura T."/>
        </authorList>
    </citation>
    <scope>NUCLEOTIDE SEQUENCE [LARGE SCALE GENOMIC DNA]</scope>
    <source>
        <strain evidence="3 4">NBRC 105298</strain>
    </source>
</reference>
<dbReference type="EMBL" id="BOQN01000062">
    <property type="protein sequence ID" value="GIM92976.1"/>
    <property type="molecule type" value="Genomic_DNA"/>
</dbReference>
<feature type="transmembrane region" description="Helical" evidence="2">
    <location>
        <begin position="6"/>
        <end position="28"/>
    </location>
</feature>
<comment type="caution">
    <text evidence="3">The sequence shown here is derived from an EMBL/GenBank/DDBJ whole genome shotgun (WGS) entry which is preliminary data.</text>
</comment>
<evidence type="ECO:0000313" key="4">
    <source>
        <dbReference type="Proteomes" id="UP000677082"/>
    </source>
</evidence>
<dbReference type="RefSeq" id="WP_213008817.1">
    <property type="nucleotide sequence ID" value="NZ_BOQN01000062.1"/>
</dbReference>
<accession>A0A919W8B4</accession>
<organism evidence="3 4">
    <name type="scientific">Paractinoplanes toevensis</name>
    <dbReference type="NCBI Taxonomy" id="571911"/>
    <lineage>
        <taxon>Bacteria</taxon>
        <taxon>Bacillati</taxon>
        <taxon>Actinomycetota</taxon>
        <taxon>Actinomycetes</taxon>
        <taxon>Micromonosporales</taxon>
        <taxon>Micromonosporaceae</taxon>
        <taxon>Paractinoplanes</taxon>
    </lineage>
</organism>
<evidence type="ECO:0000256" key="1">
    <source>
        <dbReference type="SAM" id="MobiDB-lite"/>
    </source>
</evidence>
<proteinExistence type="predicted"/>
<name>A0A919W8B4_9ACTN</name>
<keyword evidence="4" id="KW-1185">Reference proteome</keyword>
<keyword evidence="2" id="KW-0472">Membrane</keyword>
<keyword evidence="2" id="KW-1133">Transmembrane helix</keyword>
<keyword evidence="2" id="KW-0812">Transmembrane</keyword>
<protein>
    <submittedName>
        <fullName evidence="3">Uncharacterized protein</fullName>
    </submittedName>
</protein>